<reference evidence="2" key="1">
    <citation type="submission" date="2014-09" db="EMBL/GenBank/DDBJ databases">
        <title>Vibrio variabilis JCM 19239. (C206) whole genome shotgun sequence.</title>
        <authorList>
            <person name="Sawabe T."/>
            <person name="Meirelles P."/>
            <person name="Nakanishi M."/>
            <person name="Sayaka M."/>
            <person name="Hattori M."/>
            <person name="Ohkuma M."/>
        </authorList>
    </citation>
    <scope>NUCLEOTIDE SEQUENCE [LARGE SCALE GENOMIC DNA]</scope>
    <source>
        <strain evidence="2">JCM 19239</strain>
    </source>
</reference>
<organism evidence="1 2">
    <name type="scientific">Vibrio variabilis</name>
    <dbReference type="NCBI Taxonomy" id="990271"/>
    <lineage>
        <taxon>Bacteria</taxon>
        <taxon>Pseudomonadati</taxon>
        <taxon>Pseudomonadota</taxon>
        <taxon>Gammaproteobacteria</taxon>
        <taxon>Vibrionales</taxon>
        <taxon>Vibrionaceae</taxon>
        <taxon>Vibrio</taxon>
    </lineage>
</organism>
<proteinExistence type="predicted"/>
<evidence type="ECO:0000313" key="1">
    <source>
        <dbReference type="EMBL" id="GAL31172.1"/>
    </source>
</evidence>
<comment type="caution">
    <text evidence="1">The sequence shown here is derived from an EMBL/GenBank/DDBJ whole genome shotgun (WGS) entry which is preliminary data.</text>
</comment>
<gene>
    <name evidence="1" type="ORF">JCM19239_3538</name>
</gene>
<name>A0ABQ0JR02_9VIBR</name>
<dbReference type="Proteomes" id="UP000029223">
    <property type="component" value="Unassembled WGS sequence"/>
</dbReference>
<keyword evidence="2" id="KW-1185">Reference proteome</keyword>
<dbReference type="EMBL" id="BBMS01000136">
    <property type="protein sequence ID" value="GAL31172.1"/>
    <property type="molecule type" value="Genomic_DNA"/>
</dbReference>
<sequence>MYVFTKEGICDWCHTPSYVTKHEYIDGKCHHSCEQCLSFAVMDVRQFNLAEIELRNKMAAQP</sequence>
<protein>
    <submittedName>
        <fullName evidence="1">Uncharacterized protein</fullName>
    </submittedName>
</protein>
<evidence type="ECO:0000313" key="2">
    <source>
        <dbReference type="Proteomes" id="UP000029223"/>
    </source>
</evidence>
<accession>A0ABQ0JR02</accession>